<dbReference type="CDD" id="cd03801">
    <property type="entry name" value="GT4_PimA-like"/>
    <property type="match status" value="1"/>
</dbReference>
<dbReference type="PANTHER" id="PTHR12526:SF638">
    <property type="entry name" value="SPORE COAT PROTEIN SA"/>
    <property type="match status" value="1"/>
</dbReference>
<dbReference type="SUPFAM" id="SSF53756">
    <property type="entry name" value="UDP-Glycosyltransferase/glycogen phosphorylase"/>
    <property type="match status" value="1"/>
</dbReference>
<keyword evidence="3" id="KW-1185">Reference proteome</keyword>
<feature type="domain" description="Glycosyl transferase family 1" evidence="1">
    <location>
        <begin position="22"/>
        <end position="164"/>
    </location>
</feature>
<dbReference type="Proteomes" id="UP000245474">
    <property type="component" value="Unassembled WGS sequence"/>
</dbReference>
<dbReference type="EMBL" id="QFFI01000038">
    <property type="protein sequence ID" value="PWG61357.1"/>
    <property type="molecule type" value="Genomic_DNA"/>
</dbReference>
<accession>A0A2U2MWX4</accession>
<reference evidence="2 3" key="1">
    <citation type="submission" date="2018-05" db="EMBL/GenBank/DDBJ databases">
        <title>Spiribacter halobius sp. nov., a moderately halophilic bacterium isolated from marine solar saltern.</title>
        <authorList>
            <person name="Zheng W.-S."/>
            <person name="Lu D.-C."/>
            <person name="Du Z.-J."/>
        </authorList>
    </citation>
    <scope>NUCLEOTIDE SEQUENCE [LARGE SCALE GENOMIC DNA]</scope>
    <source>
        <strain evidence="2 3">E85</strain>
    </source>
</reference>
<proteinExistence type="predicted"/>
<dbReference type="Pfam" id="PF00534">
    <property type="entry name" value="Glycos_transf_1"/>
    <property type="match status" value="1"/>
</dbReference>
<dbReference type="GO" id="GO:0016757">
    <property type="term" value="F:glycosyltransferase activity"/>
    <property type="evidence" value="ECO:0007669"/>
    <property type="project" value="InterPro"/>
</dbReference>
<dbReference type="Gene3D" id="3.40.50.2000">
    <property type="entry name" value="Glycogen Phosphorylase B"/>
    <property type="match status" value="2"/>
</dbReference>
<evidence type="ECO:0000313" key="3">
    <source>
        <dbReference type="Proteomes" id="UP000245474"/>
    </source>
</evidence>
<protein>
    <recommendedName>
        <fullName evidence="1">Glycosyl transferase family 1 domain-containing protein</fullName>
    </recommendedName>
</protein>
<comment type="caution">
    <text evidence="2">The sequence shown here is derived from an EMBL/GenBank/DDBJ whole genome shotgun (WGS) entry which is preliminary data.</text>
</comment>
<organism evidence="2 3">
    <name type="scientific">Sediminicurvatus halobius</name>
    <dbReference type="NCBI Taxonomy" id="2182432"/>
    <lineage>
        <taxon>Bacteria</taxon>
        <taxon>Pseudomonadati</taxon>
        <taxon>Pseudomonadota</taxon>
        <taxon>Gammaproteobacteria</taxon>
        <taxon>Chromatiales</taxon>
        <taxon>Ectothiorhodospiraceae</taxon>
        <taxon>Sediminicurvatus</taxon>
    </lineage>
</organism>
<dbReference type="AlphaFoldDB" id="A0A2U2MWX4"/>
<gene>
    <name evidence="2" type="ORF">DEM34_16900</name>
</gene>
<dbReference type="InterPro" id="IPR001296">
    <property type="entry name" value="Glyco_trans_1"/>
</dbReference>
<name>A0A2U2MWX4_9GAMM</name>
<evidence type="ECO:0000313" key="2">
    <source>
        <dbReference type="EMBL" id="PWG61357.1"/>
    </source>
</evidence>
<dbReference type="PANTHER" id="PTHR12526">
    <property type="entry name" value="GLYCOSYLTRANSFERASE"/>
    <property type="match status" value="1"/>
</dbReference>
<evidence type="ECO:0000259" key="1">
    <source>
        <dbReference type="Pfam" id="PF00534"/>
    </source>
</evidence>
<sequence length="220" mass="23379">MPGLEVPPVPESGAVTRAGEAPGPIHVLYLGRLHPHKGLHRLIRALGEARAEGLDAELIVAGTGSRSYRLALWLLVRGLGLRQQVRFLGHVGAGVRARLWRRADVFALPSRSENFGFAAAEAMAAGVPVIVSENVGLASLVAGRGCGEVVPPENTEALRRALLAYADPSVRREQGRRAHEAAVEAFSLQTMGAAHGALYRRVAGTARGMASVRDRAPDRV</sequence>
<dbReference type="GO" id="GO:1901135">
    <property type="term" value="P:carbohydrate derivative metabolic process"/>
    <property type="evidence" value="ECO:0007669"/>
    <property type="project" value="UniProtKB-ARBA"/>
</dbReference>